<accession>A0ABS5FH92</accession>
<proteinExistence type="predicted"/>
<gene>
    <name evidence="2" type="ORF">JQ615_12215</name>
</gene>
<feature type="transmembrane region" description="Helical" evidence="1">
    <location>
        <begin position="25"/>
        <end position="43"/>
    </location>
</feature>
<comment type="caution">
    <text evidence="2">The sequence shown here is derived from an EMBL/GenBank/DDBJ whole genome shotgun (WGS) entry which is preliminary data.</text>
</comment>
<evidence type="ECO:0000313" key="3">
    <source>
        <dbReference type="Proteomes" id="UP001315278"/>
    </source>
</evidence>
<reference evidence="3" key="1">
    <citation type="journal article" date="2021" name="ISME J.">
        <title>Evolutionary origin and ecological implication of a unique nif island in free-living Bradyrhizobium lineages.</title>
        <authorList>
            <person name="Tao J."/>
        </authorList>
    </citation>
    <scope>NUCLEOTIDE SEQUENCE [LARGE SCALE GENOMIC DNA]</scope>
    <source>
        <strain evidence="3">SZCCT0434</strain>
    </source>
</reference>
<keyword evidence="1" id="KW-0472">Membrane</keyword>
<organism evidence="2 3">
    <name type="scientific">Bradyrhizobium jicamae</name>
    <dbReference type="NCBI Taxonomy" id="280332"/>
    <lineage>
        <taxon>Bacteria</taxon>
        <taxon>Pseudomonadati</taxon>
        <taxon>Pseudomonadota</taxon>
        <taxon>Alphaproteobacteria</taxon>
        <taxon>Hyphomicrobiales</taxon>
        <taxon>Nitrobacteraceae</taxon>
        <taxon>Bradyrhizobium</taxon>
    </lineage>
</organism>
<sequence length="64" mass="6895">MDNDAAPATSFQRLVKWAITPPQSYGVYLVALILIFTLSFYAGTLKPKHSPAPPPVTAPSPPRS</sequence>
<protein>
    <submittedName>
        <fullName evidence="2">Uncharacterized protein</fullName>
    </submittedName>
</protein>
<keyword evidence="3" id="KW-1185">Reference proteome</keyword>
<evidence type="ECO:0000313" key="2">
    <source>
        <dbReference type="EMBL" id="MBR0796154.1"/>
    </source>
</evidence>
<keyword evidence="1" id="KW-0812">Transmembrane</keyword>
<keyword evidence="1" id="KW-1133">Transmembrane helix</keyword>
<dbReference type="Proteomes" id="UP001315278">
    <property type="component" value="Unassembled WGS sequence"/>
</dbReference>
<dbReference type="EMBL" id="JAFCJH010000010">
    <property type="protein sequence ID" value="MBR0796154.1"/>
    <property type="molecule type" value="Genomic_DNA"/>
</dbReference>
<dbReference type="RefSeq" id="WP_212398347.1">
    <property type="nucleotide sequence ID" value="NZ_JAFCJH010000010.1"/>
</dbReference>
<name>A0ABS5FH92_9BRAD</name>
<evidence type="ECO:0000256" key="1">
    <source>
        <dbReference type="SAM" id="Phobius"/>
    </source>
</evidence>